<dbReference type="SMART" id="SM00859">
    <property type="entry name" value="Semialdhyde_dh"/>
    <property type="match status" value="1"/>
</dbReference>
<dbReference type="Pfam" id="PF01118">
    <property type="entry name" value="Semialdhyde_dh"/>
    <property type="match status" value="1"/>
</dbReference>
<dbReference type="GO" id="GO:0070401">
    <property type="term" value="F:NADP+ binding"/>
    <property type="evidence" value="ECO:0007669"/>
    <property type="project" value="InterPro"/>
</dbReference>
<keyword evidence="2 7" id="KW-0055">Arginine biosynthesis</keyword>
<evidence type="ECO:0000256" key="8">
    <source>
        <dbReference type="PROSITE-ProRule" id="PRU10010"/>
    </source>
</evidence>
<dbReference type="Gene3D" id="3.30.360.10">
    <property type="entry name" value="Dihydrodipicolinate Reductase, domain 2"/>
    <property type="match status" value="1"/>
</dbReference>
<evidence type="ECO:0000256" key="2">
    <source>
        <dbReference type="ARBA" id="ARBA00022571"/>
    </source>
</evidence>
<dbReference type="GO" id="GO:0003942">
    <property type="term" value="F:N-acetyl-gamma-glutamyl-phosphate reductase activity"/>
    <property type="evidence" value="ECO:0007669"/>
    <property type="project" value="UniProtKB-UniRule"/>
</dbReference>
<evidence type="ECO:0000313" key="10">
    <source>
        <dbReference type="EMBL" id="RVU40341.1"/>
    </source>
</evidence>
<comment type="catalytic activity">
    <reaction evidence="6 7">
        <text>N-acetyl-L-glutamate 5-semialdehyde + phosphate + NADP(+) = N-acetyl-L-glutamyl 5-phosphate + NADPH + H(+)</text>
        <dbReference type="Rhea" id="RHEA:21588"/>
        <dbReference type="ChEBI" id="CHEBI:15378"/>
        <dbReference type="ChEBI" id="CHEBI:29123"/>
        <dbReference type="ChEBI" id="CHEBI:43474"/>
        <dbReference type="ChEBI" id="CHEBI:57783"/>
        <dbReference type="ChEBI" id="CHEBI:57936"/>
        <dbReference type="ChEBI" id="CHEBI:58349"/>
        <dbReference type="EC" id="1.2.1.38"/>
    </reaction>
</comment>
<keyword evidence="4 7" id="KW-0521">NADP</keyword>
<dbReference type="InterPro" id="IPR023013">
    <property type="entry name" value="AGPR_AS"/>
</dbReference>
<keyword evidence="11" id="KW-1185">Reference proteome</keyword>
<dbReference type="PROSITE" id="PS01224">
    <property type="entry name" value="ARGC"/>
    <property type="match status" value="1"/>
</dbReference>
<dbReference type="PANTHER" id="PTHR32338">
    <property type="entry name" value="N-ACETYL-GAMMA-GLUTAMYL-PHOSPHATE REDUCTASE, CHLOROPLASTIC-RELATED-RELATED"/>
    <property type="match status" value="1"/>
</dbReference>
<dbReference type="GO" id="GO:0005737">
    <property type="term" value="C:cytoplasm"/>
    <property type="evidence" value="ECO:0007669"/>
    <property type="project" value="UniProtKB-SubCell"/>
</dbReference>
<dbReference type="PANTHER" id="PTHR32338:SF10">
    <property type="entry name" value="N-ACETYL-GAMMA-GLUTAMYL-PHOSPHATE REDUCTASE, CHLOROPLASTIC-RELATED"/>
    <property type="match status" value="1"/>
</dbReference>
<protein>
    <recommendedName>
        <fullName evidence="7">N-acetyl-gamma-glutamyl-phosphate reductase</fullName>
        <shortName evidence="7">AGPR</shortName>
        <ecNumber evidence="7">1.2.1.38</ecNumber>
    </recommendedName>
    <alternativeName>
        <fullName evidence="7">N-acetyl-glutamate semialdehyde dehydrogenase</fullName>
        <shortName evidence="7">NAGSA dehydrogenase</shortName>
    </alternativeName>
</protein>
<dbReference type="EC" id="1.2.1.38" evidence="7"/>
<comment type="pathway">
    <text evidence="1 7">Amino-acid biosynthesis; L-arginine biosynthesis; N(2)-acetyl-L-ornithine from L-glutamate: step 3/4.</text>
</comment>
<dbReference type="Proteomes" id="UP000283077">
    <property type="component" value="Unassembled WGS sequence"/>
</dbReference>
<keyword evidence="7" id="KW-0963">Cytoplasm</keyword>
<dbReference type="InterPro" id="IPR000706">
    <property type="entry name" value="AGPR_type-1"/>
</dbReference>
<evidence type="ECO:0000256" key="5">
    <source>
        <dbReference type="ARBA" id="ARBA00023002"/>
    </source>
</evidence>
<dbReference type="InterPro" id="IPR050085">
    <property type="entry name" value="AGPR"/>
</dbReference>
<dbReference type="Gene3D" id="3.40.50.720">
    <property type="entry name" value="NAD(P)-binding Rossmann-like Domain"/>
    <property type="match status" value="1"/>
</dbReference>
<dbReference type="GO" id="GO:0006526">
    <property type="term" value="P:L-arginine biosynthetic process"/>
    <property type="evidence" value="ECO:0007669"/>
    <property type="project" value="UniProtKB-UniRule"/>
</dbReference>
<dbReference type="OrthoDB" id="9801289at2"/>
<dbReference type="UniPathway" id="UPA00068">
    <property type="reaction ID" value="UER00108"/>
</dbReference>
<evidence type="ECO:0000259" key="9">
    <source>
        <dbReference type="SMART" id="SM00859"/>
    </source>
</evidence>
<organism evidence="10 11">
    <name type="scientific">Rheinheimera riviphila</name>
    <dbReference type="NCBI Taxonomy" id="1834037"/>
    <lineage>
        <taxon>Bacteria</taxon>
        <taxon>Pseudomonadati</taxon>
        <taxon>Pseudomonadota</taxon>
        <taxon>Gammaproteobacteria</taxon>
        <taxon>Chromatiales</taxon>
        <taxon>Chromatiaceae</taxon>
        <taxon>Rheinheimera</taxon>
    </lineage>
</organism>
<sequence>MSSELPTQTPTSLVKAAVLGAAGYSGAELCALLTRNPHFELCFAYASAGRKAEPFSSLYPRFQQQVDVLVEPWTDDEIARIKGKVDVAFLALPHEASEEVAPKLMAAGIVVVDLSGAFRLKQADLYPKFYGYEHQHPALLNEAVYSLMEWLDKPLPQLISVPGCYPTACTLALLPLLKAGLVADNCIPVINATSGVSGAGRKAALNTSFCEVGLNAYGFFKHRHRPEIEQNLGRKVVFTPHLGNFKRGILATSVVTLKAGVTAEQVKAAFHHAYANKPLVRLTATSPNVADVDGTPFCDIFWQQDGEQLVVVSAIDNLLKGAAAQAMQAANVKFGKAETAGLFAFAKAGVL</sequence>
<evidence type="ECO:0000313" key="11">
    <source>
        <dbReference type="Proteomes" id="UP000283077"/>
    </source>
</evidence>
<comment type="similarity">
    <text evidence="7">Belongs to the NAGSA dehydrogenase family. Type 1 subfamily.</text>
</comment>
<keyword evidence="5 7" id="KW-0560">Oxidoreductase</keyword>
<evidence type="ECO:0000256" key="4">
    <source>
        <dbReference type="ARBA" id="ARBA00022857"/>
    </source>
</evidence>
<accession>A0A437R0T8</accession>
<dbReference type="Pfam" id="PF22698">
    <property type="entry name" value="Semialdhyde_dhC_1"/>
    <property type="match status" value="1"/>
</dbReference>
<dbReference type="InterPro" id="IPR036291">
    <property type="entry name" value="NAD(P)-bd_dom_sf"/>
</dbReference>
<dbReference type="HAMAP" id="MF_00150">
    <property type="entry name" value="ArgC_type1"/>
    <property type="match status" value="1"/>
</dbReference>
<dbReference type="SUPFAM" id="SSF51735">
    <property type="entry name" value="NAD(P)-binding Rossmann-fold domains"/>
    <property type="match status" value="1"/>
</dbReference>
<dbReference type="RefSeq" id="WP_127698321.1">
    <property type="nucleotide sequence ID" value="NZ_SACS01000005.1"/>
</dbReference>
<comment type="function">
    <text evidence="7">Catalyzes the NADPH-dependent reduction of N-acetyl-5-glutamyl phosphate to yield N-acetyl-L-glutamate 5-semialdehyde.</text>
</comment>
<dbReference type="FunFam" id="3.30.360.10:FF:000014">
    <property type="entry name" value="N-acetyl-gamma-glutamyl-phosphate reductase"/>
    <property type="match status" value="1"/>
</dbReference>
<dbReference type="CDD" id="cd23934">
    <property type="entry name" value="AGPR_1_C"/>
    <property type="match status" value="1"/>
</dbReference>
<comment type="subcellular location">
    <subcellularLocation>
        <location evidence="7">Cytoplasm</location>
    </subcellularLocation>
</comment>
<dbReference type="SUPFAM" id="SSF55347">
    <property type="entry name" value="Glyceraldehyde-3-phosphate dehydrogenase-like, C-terminal domain"/>
    <property type="match status" value="1"/>
</dbReference>
<dbReference type="AlphaFoldDB" id="A0A437R0T8"/>
<evidence type="ECO:0000256" key="1">
    <source>
        <dbReference type="ARBA" id="ARBA00004862"/>
    </source>
</evidence>
<feature type="active site" evidence="7 8">
    <location>
        <position position="164"/>
    </location>
</feature>
<dbReference type="EMBL" id="SACS01000005">
    <property type="protein sequence ID" value="RVU40341.1"/>
    <property type="molecule type" value="Genomic_DNA"/>
</dbReference>
<dbReference type="GO" id="GO:0051287">
    <property type="term" value="F:NAD binding"/>
    <property type="evidence" value="ECO:0007669"/>
    <property type="project" value="InterPro"/>
</dbReference>
<keyword evidence="3 7" id="KW-0028">Amino-acid biosynthesis</keyword>
<name>A0A437R0T8_9GAMM</name>
<evidence type="ECO:0000256" key="7">
    <source>
        <dbReference type="HAMAP-Rule" id="MF_00150"/>
    </source>
</evidence>
<evidence type="ECO:0000256" key="6">
    <source>
        <dbReference type="ARBA" id="ARBA00050557"/>
    </source>
</evidence>
<dbReference type="CDD" id="cd17895">
    <property type="entry name" value="AGPR_1_N"/>
    <property type="match status" value="1"/>
</dbReference>
<feature type="domain" description="Semialdehyde dehydrogenase NAD-binding" evidence="9">
    <location>
        <begin position="15"/>
        <end position="158"/>
    </location>
</feature>
<reference evidence="10 11" key="1">
    <citation type="submission" date="2019-01" db="EMBL/GenBank/DDBJ databases">
        <authorList>
            <person name="Chen W.-M."/>
        </authorList>
    </citation>
    <scope>NUCLEOTIDE SEQUENCE [LARGE SCALE GENOMIC DNA]</scope>
    <source>
        <strain evidence="10 11">KYPC3</strain>
    </source>
</reference>
<dbReference type="NCBIfam" id="TIGR01850">
    <property type="entry name" value="argC"/>
    <property type="match status" value="1"/>
</dbReference>
<gene>
    <name evidence="7 10" type="primary">argC</name>
    <name evidence="10" type="ORF">EOE67_07025</name>
</gene>
<dbReference type="InterPro" id="IPR058924">
    <property type="entry name" value="AGPR_dimerisation_dom"/>
</dbReference>
<proteinExistence type="inferred from homology"/>
<dbReference type="InterPro" id="IPR000534">
    <property type="entry name" value="Semialdehyde_DH_NAD-bd"/>
</dbReference>
<comment type="caution">
    <text evidence="10">The sequence shown here is derived from an EMBL/GenBank/DDBJ whole genome shotgun (WGS) entry which is preliminary data.</text>
</comment>
<evidence type="ECO:0000256" key="3">
    <source>
        <dbReference type="ARBA" id="ARBA00022605"/>
    </source>
</evidence>